<sequence length="384" mass="44470">MERKERYAKFVKYFRDSIICPINKTILLDPVLACDGIIYERDSIETWLKTSSISPTTGEYMNDMLVPCVPLRNIISQFLELNPNLKKEQHQTCLDHIHNAKKIKTFMDKYNFDKLLEYKNFSLKLLFDDKQIRNFLENASIRVQKYFIDNCNDLQYVDSDGGKLIHSAACYASLEIIKYLVDKGIDIDCVETSTGKKPIHYICKYRNDDIVKYFSSLNIPLEVEDNNGNHPIHYLCKNANVTNKTVIEFIEKGINLECSNKKGMYPLHQVCRYINESIELLYFLLDQNINLECTNCQGWKPIHYLCQGSNISIIKDIIDRGVDVESPTLTGEKPIHLLAKPETLTMVEYLIRKNVEVSNLITIEINNDNDNDNNDNNENNDPLT</sequence>
<protein>
    <recommendedName>
        <fullName evidence="3">U-box domain-containing protein</fullName>
    </recommendedName>
</protein>
<dbReference type="SMART" id="SM00504">
    <property type="entry name" value="Ubox"/>
    <property type="match status" value="1"/>
</dbReference>
<dbReference type="Gene3D" id="1.25.40.20">
    <property type="entry name" value="Ankyrin repeat-containing domain"/>
    <property type="match status" value="2"/>
</dbReference>
<organism evidence="4">
    <name type="scientific">Tupanvirus soda lake</name>
    <dbReference type="NCBI Taxonomy" id="2126985"/>
    <lineage>
        <taxon>Viruses</taxon>
        <taxon>Varidnaviria</taxon>
        <taxon>Bamfordvirae</taxon>
        <taxon>Nucleocytoviricota</taxon>
        <taxon>Megaviricetes</taxon>
        <taxon>Imitervirales</taxon>
        <taxon>Mimiviridae</taxon>
        <taxon>Megamimivirinae</taxon>
        <taxon>Tupanvirus</taxon>
        <taxon>Tupanvirus salinum</taxon>
    </lineage>
</organism>
<dbReference type="SUPFAM" id="SSF48403">
    <property type="entry name" value="Ankyrin repeat"/>
    <property type="match status" value="1"/>
</dbReference>
<dbReference type="EMBL" id="KY523104">
    <property type="protein sequence ID" value="QKU35037.1"/>
    <property type="molecule type" value="Genomic_DNA"/>
</dbReference>
<dbReference type="InterPro" id="IPR003613">
    <property type="entry name" value="Ubox_domain"/>
</dbReference>
<dbReference type="KEGG" id="vg:80518454"/>
<dbReference type="InterPro" id="IPR013083">
    <property type="entry name" value="Znf_RING/FYVE/PHD"/>
</dbReference>
<dbReference type="Gene3D" id="3.30.40.10">
    <property type="entry name" value="Zinc/RING finger domain, C3HC4 (zinc finger)"/>
    <property type="match status" value="1"/>
</dbReference>
<dbReference type="PANTHER" id="PTHR24180">
    <property type="entry name" value="CYCLIN-DEPENDENT KINASE INHIBITOR 2C-RELATED"/>
    <property type="match status" value="1"/>
</dbReference>
<dbReference type="InterPro" id="IPR002110">
    <property type="entry name" value="Ankyrin_rpt"/>
</dbReference>
<keyword evidence="2" id="KW-0040">ANK repeat</keyword>
<dbReference type="GO" id="GO:0004842">
    <property type="term" value="F:ubiquitin-protein transferase activity"/>
    <property type="evidence" value="ECO:0007669"/>
    <property type="project" value="InterPro"/>
</dbReference>
<dbReference type="GO" id="GO:0016567">
    <property type="term" value="P:protein ubiquitination"/>
    <property type="evidence" value="ECO:0007669"/>
    <property type="project" value="InterPro"/>
</dbReference>
<proteinExistence type="predicted"/>
<evidence type="ECO:0000313" key="4">
    <source>
        <dbReference type="EMBL" id="QKU35037.1"/>
    </source>
</evidence>
<dbReference type="SMART" id="SM00248">
    <property type="entry name" value="ANK"/>
    <property type="match status" value="6"/>
</dbReference>
<reference evidence="4" key="2">
    <citation type="journal article" date="2018" name="Nat. Commun.">
        <title>Tailed giant Tupanvirus possesses the most complete translational apparatus of the known virosphere.</title>
        <authorList>
            <person name="Abrahao J."/>
            <person name="Silva L."/>
            <person name="Silva L.S."/>
            <person name="Khalil J.Y.B."/>
            <person name="Rodrigues R."/>
            <person name="Arantes T."/>
            <person name="Assis F."/>
            <person name="Boratto P."/>
            <person name="Andrade M."/>
            <person name="Kroon E.G."/>
            <person name="Ribeiro B."/>
            <person name="Bergier I."/>
            <person name="Seligmann H."/>
            <person name="Ghigo E."/>
            <person name="Colson P."/>
            <person name="Levasseur A."/>
            <person name="Kroemer G."/>
            <person name="Raoult D."/>
            <person name="La Scola B."/>
        </authorList>
    </citation>
    <scope>NUCLEOTIDE SEQUENCE [LARGE SCALE GENOMIC DNA]</scope>
    <source>
        <strain evidence="4">Soda lake</strain>
    </source>
</reference>
<accession>A0A6N1NQZ1</accession>
<dbReference type="InterPro" id="IPR036770">
    <property type="entry name" value="Ankyrin_rpt-contain_sf"/>
</dbReference>
<keyword evidence="1" id="KW-0677">Repeat</keyword>
<dbReference type="PROSITE" id="PS50297">
    <property type="entry name" value="ANK_REP_REGION"/>
    <property type="match status" value="1"/>
</dbReference>
<name>A0A6N1NQZ1_9VIRU</name>
<dbReference type="CDD" id="cd16655">
    <property type="entry name" value="RING-Ubox_WDSUB1-like"/>
    <property type="match status" value="1"/>
</dbReference>
<reference evidence="4" key="1">
    <citation type="submission" date="2017-01" db="EMBL/GenBank/DDBJ databases">
        <authorList>
            <person name="Assis F.L."/>
            <person name="Abrahao J.S."/>
            <person name="Silva L."/>
            <person name="Khalil J.B."/>
            <person name="Rodrigues R."/>
            <person name="Silva L.S."/>
            <person name="Arantes T."/>
            <person name="Boratto P."/>
            <person name="Andrade M."/>
            <person name="Kroon E.G."/>
            <person name="Ribeiro B."/>
            <person name="Bergier I."/>
            <person name="Seligmann H."/>
            <person name="Ghigo E."/>
            <person name="Colson P."/>
            <person name="Levasseur A."/>
            <person name="Raoult D."/>
            <person name="Scola B.L."/>
        </authorList>
    </citation>
    <scope>NUCLEOTIDE SEQUENCE</scope>
    <source>
        <strain evidence="4">Soda lake</strain>
    </source>
</reference>
<evidence type="ECO:0000256" key="2">
    <source>
        <dbReference type="ARBA" id="ARBA00023043"/>
    </source>
</evidence>
<feature type="domain" description="U-box" evidence="3">
    <location>
        <begin position="17"/>
        <end position="78"/>
    </location>
</feature>
<dbReference type="PROSITE" id="PS50088">
    <property type="entry name" value="ANK_REPEAT"/>
    <property type="match status" value="2"/>
</dbReference>
<dbReference type="InterPro" id="IPR051637">
    <property type="entry name" value="Ank_repeat_dom-contain_49"/>
</dbReference>
<dbReference type="RefSeq" id="YP_010781690.1">
    <property type="nucleotide sequence ID" value="NC_075039.1"/>
</dbReference>
<dbReference type="Pfam" id="PF04564">
    <property type="entry name" value="U-box"/>
    <property type="match status" value="1"/>
</dbReference>
<dbReference type="GeneID" id="80518454"/>
<evidence type="ECO:0000256" key="1">
    <source>
        <dbReference type="ARBA" id="ARBA00022737"/>
    </source>
</evidence>
<dbReference type="PANTHER" id="PTHR24180:SF45">
    <property type="entry name" value="POLY [ADP-RIBOSE] POLYMERASE TANKYRASE"/>
    <property type="match status" value="1"/>
</dbReference>
<dbReference type="Pfam" id="PF12796">
    <property type="entry name" value="Ank_2"/>
    <property type="match status" value="2"/>
</dbReference>
<evidence type="ECO:0000259" key="3">
    <source>
        <dbReference type="SMART" id="SM00504"/>
    </source>
</evidence>
<dbReference type="SUPFAM" id="SSF57850">
    <property type="entry name" value="RING/U-box"/>
    <property type="match status" value="1"/>
</dbReference>